<evidence type="ECO:0000259" key="2">
    <source>
        <dbReference type="Pfam" id="PF00144"/>
    </source>
</evidence>
<dbReference type="KEGG" id="kmn:HW532_13390"/>
<keyword evidence="4" id="KW-1185">Reference proteome</keyword>
<proteinExistence type="predicted"/>
<feature type="domain" description="Beta-lactamase-related" evidence="2">
    <location>
        <begin position="35"/>
        <end position="364"/>
    </location>
</feature>
<dbReference type="Pfam" id="PF00144">
    <property type="entry name" value="Beta-lactamase"/>
    <property type="match status" value="1"/>
</dbReference>
<evidence type="ECO:0000256" key="1">
    <source>
        <dbReference type="SAM" id="SignalP"/>
    </source>
</evidence>
<dbReference type="Gene3D" id="3.40.710.10">
    <property type="entry name" value="DD-peptidase/beta-lactamase superfamily"/>
    <property type="match status" value="1"/>
</dbReference>
<dbReference type="NCBIfam" id="NF007943">
    <property type="entry name" value="PRK10662.1"/>
    <property type="match status" value="1"/>
</dbReference>
<dbReference type="InterPro" id="IPR001466">
    <property type="entry name" value="Beta-lactam-related"/>
</dbReference>
<dbReference type="SUPFAM" id="SSF56601">
    <property type="entry name" value="beta-lactamase/transpeptidase-like"/>
    <property type="match status" value="1"/>
</dbReference>
<reference evidence="3 4" key="1">
    <citation type="submission" date="2020-06" db="EMBL/GenBank/DDBJ databases">
        <title>Genome sequence of 2 isolates from Red Sea Mangroves.</title>
        <authorList>
            <person name="Sefrji F."/>
            <person name="Michoud G."/>
            <person name="Merlino G."/>
            <person name="Daffonchio D."/>
        </authorList>
    </citation>
    <scope>NUCLEOTIDE SEQUENCE [LARGE SCALE GENOMIC DNA]</scope>
    <source>
        <strain evidence="3 4">R1DC25</strain>
    </source>
</reference>
<dbReference type="Proteomes" id="UP000593594">
    <property type="component" value="Chromosome"/>
</dbReference>
<dbReference type="InterPro" id="IPR012338">
    <property type="entry name" value="Beta-lactam/transpept-like"/>
</dbReference>
<keyword evidence="1" id="KW-0732">Signal</keyword>
<dbReference type="PANTHER" id="PTHR46825:SF8">
    <property type="entry name" value="BETA-LACTAMASE-RELATED"/>
    <property type="match status" value="1"/>
</dbReference>
<dbReference type="EMBL" id="CP058214">
    <property type="protein sequence ID" value="QPC45335.1"/>
    <property type="molecule type" value="Genomic_DNA"/>
</dbReference>
<evidence type="ECO:0000313" key="4">
    <source>
        <dbReference type="Proteomes" id="UP000593594"/>
    </source>
</evidence>
<gene>
    <name evidence="3" type="primary">ampH</name>
    <name evidence="3" type="ORF">HW532_13390</name>
</gene>
<feature type="signal peptide" evidence="1">
    <location>
        <begin position="1"/>
        <end position="28"/>
    </location>
</feature>
<protein>
    <submittedName>
        <fullName evidence="3">D-alanyl-D-alanine-carboxypeptidase/endopeptidase AmpH</fullName>
    </submittedName>
</protein>
<organism evidence="3 4">
    <name type="scientific">Kaustia mangrovi</name>
    <dbReference type="NCBI Taxonomy" id="2593653"/>
    <lineage>
        <taxon>Bacteria</taxon>
        <taxon>Pseudomonadati</taxon>
        <taxon>Pseudomonadota</taxon>
        <taxon>Alphaproteobacteria</taxon>
        <taxon>Hyphomicrobiales</taxon>
        <taxon>Parvibaculaceae</taxon>
        <taxon>Kaustia</taxon>
    </lineage>
</organism>
<keyword evidence="3" id="KW-0645">Protease</keyword>
<keyword evidence="3" id="KW-0121">Carboxypeptidase</keyword>
<evidence type="ECO:0000313" key="3">
    <source>
        <dbReference type="EMBL" id="QPC45335.1"/>
    </source>
</evidence>
<accession>A0A7S8C8E8</accession>
<dbReference type="GO" id="GO:0004180">
    <property type="term" value="F:carboxypeptidase activity"/>
    <property type="evidence" value="ECO:0007669"/>
    <property type="project" value="UniProtKB-KW"/>
</dbReference>
<name>A0A7S8C8E8_9HYPH</name>
<dbReference type="InterPro" id="IPR050491">
    <property type="entry name" value="AmpC-like"/>
</dbReference>
<dbReference type="PANTHER" id="PTHR46825">
    <property type="entry name" value="D-ALANYL-D-ALANINE-CARBOXYPEPTIDASE/ENDOPEPTIDASE AMPH"/>
    <property type="match status" value="1"/>
</dbReference>
<dbReference type="AlphaFoldDB" id="A0A7S8C8E8"/>
<feature type="chain" id="PRO_5032956528" evidence="1">
    <location>
        <begin position="29"/>
        <end position="384"/>
    </location>
</feature>
<sequence length="384" mass="40237">MGRTTGRRLTAIVTIAAGLAGLALPAGAQDRLLDETVAFTGTVLFLETGVPGLVIGATRNGETAVSGFGEIADGSGKAPDGDTLMRVGSITKVFTGAVLASLVADGTVNFTDPLQDRIGWDVEVPQKGGKPIRLIDLATHTSGLPREAEREPGPADDPFSTLTKETYIEALSGAPQLFASGTGGLYSNFGFDMLAAALGNAAGTPYETLLADRVLRPIGLGDTVFAPGEGDKARLMQGHGFDGSALPDVPSGPVMAGASGLYSTANDMLKWLQWHLDRFSPGHAEMRLLDHAAYVRRDALSPVYGFDESGRMDAMSLGWIVMEPEGDRPLILQKAGGLQGMFVYHAFAPTRGVGVFVAINAFDFSAATQIAQFANDLIAQLAPR</sequence>
<keyword evidence="3" id="KW-0378">Hydrolase</keyword>